<dbReference type="Pfam" id="PF00004">
    <property type="entry name" value="AAA"/>
    <property type="match status" value="1"/>
</dbReference>
<evidence type="ECO:0000256" key="1">
    <source>
        <dbReference type="ARBA" id="ARBA00022741"/>
    </source>
</evidence>
<keyword evidence="1" id="KW-0547">Nucleotide-binding</keyword>
<keyword evidence="2" id="KW-0067">ATP-binding</keyword>
<dbReference type="CDD" id="cd19507">
    <property type="entry name" value="RecA-like_Ycf46-like"/>
    <property type="match status" value="1"/>
</dbReference>
<dbReference type="InterPro" id="IPR003959">
    <property type="entry name" value="ATPase_AAA_core"/>
</dbReference>
<reference evidence="7 8" key="1">
    <citation type="submission" date="2018-04" db="EMBL/GenBank/DDBJ databases">
        <title>Thalassorhabdus spongiae gen. nov., sp. nov., isolated from a marine sponge in South-West Iceland.</title>
        <authorList>
            <person name="Knobloch S."/>
            <person name="Daussin A."/>
            <person name="Johannsson R."/>
            <person name="Marteinsson V.T."/>
        </authorList>
    </citation>
    <scope>NUCLEOTIDE SEQUENCE [LARGE SCALE GENOMIC DNA]</scope>
    <source>
        <strain evidence="7 8">Hp12</strain>
    </source>
</reference>
<evidence type="ECO:0000313" key="7">
    <source>
        <dbReference type="EMBL" id="PVZ68910.1"/>
    </source>
</evidence>
<evidence type="ECO:0000256" key="4">
    <source>
        <dbReference type="ARBA" id="ARBA00040480"/>
    </source>
</evidence>
<accession>A0A2V1GUB7</accession>
<feature type="region of interest" description="Disordered" evidence="5">
    <location>
        <begin position="518"/>
        <end position="549"/>
    </location>
</feature>
<dbReference type="EMBL" id="QDDL01000004">
    <property type="protein sequence ID" value="PVZ68910.1"/>
    <property type="molecule type" value="Genomic_DNA"/>
</dbReference>
<keyword evidence="8" id="KW-1185">Reference proteome</keyword>
<dbReference type="RefSeq" id="WP_116687295.1">
    <property type="nucleotide sequence ID" value="NZ_CAWNYD010000004.1"/>
</dbReference>
<evidence type="ECO:0000259" key="6">
    <source>
        <dbReference type="SMART" id="SM00382"/>
    </source>
</evidence>
<dbReference type="PANTHER" id="PTHR42960">
    <property type="entry name" value="YCF46 PROTEIN"/>
    <property type="match status" value="1"/>
</dbReference>
<dbReference type="Gene3D" id="3.40.50.300">
    <property type="entry name" value="P-loop containing nucleotide triphosphate hydrolases"/>
    <property type="match status" value="1"/>
</dbReference>
<dbReference type="AlphaFoldDB" id="A0A2V1GUB7"/>
<dbReference type="GO" id="GO:0016887">
    <property type="term" value="F:ATP hydrolysis activity"/>
    <property type="evidence" value="ECO:0007669"/>
    <property type="project" value="InterPro"/>
</dbReference>
<evidence type="ECO:0000313" key="8">
    <source>
        <dbReference type="Proteomes" id="UP000244906"/>
    </source>
</evidence>
<dbReference type="SUPFAM" id="SSF52540">
    <property type="entry name" value="P-loop containing nucleoside triphosphate hydrolases"/>
    <property type="match status" value="1"/>
</dbReference>
<dbReference type="InterPro" id="IPR027417">
    <property type="entry name" value="P-loop_NTPase"/>
</dbReference>
<dbReference type="OrthoDB" id="9809379at2"/>
<dbReference type="InterPro" id="IPR003593">
    <property type="entry name" value="AAA+_ATPase"/>
</dbReference>
<feature type="compositionally biased region" description="Polar residues" evidence="5">
    <location>
        <begin position="532"/>
        <end position="543"/>
    </location>
</feature>
<dbReference type="Gene3D" id="1.10.8.60">
    <property type="match status" value="1"/>
</dbReference>
<dbReference type="SMART" id="SM00382">
    <property type="entry name" value="AAA"/>
    <property type="match status" value="1"/>
</dbReference>
<protein>
    <recommendedName>
        <fullName evidence="4">Uncharacterized AAA domain-containing protein ycf46</fullName>
    </recommendedName>
</protein>
<comment type="similarity">
    <text evidence="3">Belongs to the AAA ATPase family. Highly divergent.</text>
</comment>
<organism evidence="7 8">
    <name type="scientific">Pelagibaculum spongiae</name>
    <dbReference type="NCBI Taxonomy" id="2080658"/>
    <lineage>
        <taxon>Bacteria</taxon>
        <taxon>Pseudomonadati</taxon>
        <taxon>Pseudomonadota</taxon>
        <taxon>Gammaproteobacteria</taxon>
        <taxon>Oceanospirillales</taxon>
        <taxon>Pelagibaculum</taxon>
    </lineage>
</organism>
<feature type="domain" description="AAA+ ATPase" evidence="6">
    <location>
        <begin position="285"/>
        <end position="422"/>
    </location>
</feature>
<proteinExistence type="inferred from homology"/>
<name>A0A2V1GUB7_9GAMM</name>
<evidence type="ECO:0000256" key="5">
    <source>
        <dbReference type="SAM" id="MobiDB-lite"/>
    </source>
</evidence>
<dbReference type="GO" id="GO:0005524">
    <property type="term" value="F:ATP binding"/>
    <property type="evidence" value="ECO:0007669"/>
    <property type="project" value="UniProtKB-KW"/>
</dbReference>
<comment type="caution">
    <text evidence="7">The sequence shown here is derived from an EMBL/GenBank/DDBJ whole genome shotgun (WGS) entry which is preliminary data.</text>
</comment>
<dbReference type="InterPro" id="IPR052381">
    <property type="entry name" value="AAA_domain_protein"/>
</dbReference>
<dbReference type="Proteomes" id="UP000244906">
    <property type="component" value="Unassembled WGS sequence"/>
</dbReference>
<evidence type="ECO:0000256" key="2">
    <source>
        <dbReference type="ARBA" id="ARBA00022840"/>
    </source>
</evidence>
<evidence type="ECO:0000256" key="3">
    <source>
        <dbReference type="ARBA" id="ARBA00038088"/>
    </source>
</evidence>
<gene>
    <name evidence="7" type="ORF">DC094_11700</name>
</gene>
<dbReference type="PANTHER" id="PTHR42960:SF1">
    <property type="entry name" value="YCF46 PROTEIN"/>
    <property type="match status" value="1"/>
</dbReference>
<sequence length="549" mass="61431">MNINLSEILACNVKAGAPIIQIISHDSLRIHAECIELSQNNEINRTLYLWNRVEGLRYYSGSLEKVVKSNMNSLDEVLDWFLGIQDDGFSIEDDNASSNTPTDSILLLEDPHYELEGQNPNLFSKLRLYALRKGQGLYSDRSLIFSQPIPQLPVELEKDTQVFHLSLPDRNALMVLLNATKDQYHIDERDFQASSRLIDAALGLSTSEAQLAFAKAAVMKRRLTESEIDLVVAEKEQVIKKSGLLEYFHPQVGLDDVGGLKNLKNWLERRKNAYTEDAREFGLEYPKGVLMLGLPGTGKSLAAKAVSSNWQLPLLRLDMGKVFGGVVGQSEENIRNALQMAETIAPCILWIDEIEKGLSGMQSSGSSDGGTTARVLGTFLTWMQEKTSPVFVLATANNIEMLPPELLRKGRVDEIFFVDLPVLEERIEILTIHLKKRDDRHELFTDSELQKLGALSRGFTGAELEEAVKEALFMAFSEHSEVTYLQISEAIKSTSPLSVTMHETISDTRKWIDGRAVSASDAKPEPLIGDKISQSPRLQQESRNPFVKR</sequence>